<accession>A0A1F7GUG8</accession>
<reference evidence="1 2" key="1">
    <citation type="journal article" date="2016" name="Nat. Commun.">
        <title>Thousands of microbial genomes shed light on interconnected biogeochemical processes in an aquifer system.</title>
        <authorList>
            <person name="Anantharaman K."/>
            <person name="Brown C.T."/>
            <person name="Hug L.A."/>
            <person name="Sharon I."/>
            <person name="Castelle C.J."/>
            <person name="Probst A.J."/>
            <person name="Thomas B.C."/>
            <person name="Singh A."/>
            <person name="Wilkins M.J."/>
            <person name="Karaoz U."/>
            <person name="Brodie E.L."/>
            <person name="Williams K.H."/>
            <person name="Hubbard S.S."/>
            <person name="Banfield J.F."/>
        </authorList>
    </citation>
    <scope>NUCLEOTIDE SEQUENCE [LARGE SCALE GENOMIC DNA]</scope>
</reference>
<evidence type="ECO:0000313" key="1">
    <source>
        <dbReference type="EMBL" id="OGK22669.1"/>
    </source>
</evidence>
<dbReference type="EMBL" id="MFZM01000037">
    <property type="protein sequence ID" value="OGK22669.1"/>
    <property type="molecule type" value="Genomic_DNA"/>
</dbReference>
<comment type="caution">
    <text evidence="1">The sequence shown here is derived from an EMBL/GenBank/DDBJ whole genome shotgun (WGS) entry which is preliminary data.</text>
</comment>
<protein>
    <submittedName>
        <fullName evidence="1">Uncharacterized protein</fullName>
    </submittedName>
</protein>
<dbReference type="Proteomes" id="UP000177159">
    <property type="component" value="Unassembled WGS sequence"/>
</dbReference>
<evidence type="ECO:0000313" key="2">
    <source>
        <dbReference type="Proteomes" id="UP000177159"/>
    </source>
</evidence>
<organism evidence="1 2">
    <name type="scientific">Candidatus Roizmanbacteria bacterium RIFCSPHIGHO2_02_FULL_37_24</name>
    <dbReference type="NCBI Taxonomy" id="1802037"/>
    <lineage>
        <taxon>Bacteria</taxon>
        <taxon>Candidatus Roizmaniibacteriota</taxon>
    </lineage>
</organism>
<proteinExistence type="predicted"/>
<dbReference type="AlphaFoldDB" id="A0A1F7GUG8"/>
<sequence length="267" mass="28871">MKTEANKKSGQILLIVVLVATLLMTIGLSLTQITVDDTKIAKLEEEGKKARAAAEAGIEVAIDQLDVGETPIQIGDIVDNDMTGQAELTTTTTNSFTTPLISKDGLYMFYLTGYDATTKQIISTAFNDDIIVNVNSPKGTLCGTINEFALELTFVNKTRGIVSRKLIEESGCNVVETTNGIDEVTFGEVIPTLPFSDDPHLLITRIIAPNDAFTGVKLDIVNATNNSWPIQGRTIISTATSPAGVTKKIKLFQSFPQFPAEFFITSF</sequence>
<name>A0A1F7GUG8_9BACT</name>
<gene>
    <name evidence="1" type="ORF">A3C24_00570</name>
</gene>